<feature type="coiled-coil region" evidence="8">
    <location>
        <begin position="369"/>
        <end position="425"/>
    </location>
</feature>
<comment type="subcellular location">
    <subcellularLocation>
        <location evidence="1">Cell outer membrane</location>
    </subcellularLocation>
</comment>
<evidence type="ECO:0000256" key="2">
    <source>
        <dbReference type="ARBA" id="ARBA00007613"/>
    </source>
</evidence>
<evidence type="ECO:0000256" key="5">
    <source>
        <dbReference type="ARBA" id="ARBA00022692"/>
    </source>
</evidence>
<protein>
    <submittedName>
        <fullName evidence="9">TolC family protein</fullName>
    </submittedName>
</protein>
<dbReference type="SUPFAM" id="SSF56954">
    <property type="entry name" value="Outer membrane efflux proteins (OEP)"/>
    <property type="match status" value="1"/>
</dbReference>
<dbReference type="PANTHER" id="PTHR30026:SF20">
    <property type="entry name" value="OUTER MEMBRANE PROTEIN TOLC"/>
    <property type="match status" value="1"/>
</dbReference>
<dbReference type="Proteomes" id="UP001165460">
    <property type="component" value="Unassembled WGS sequence"/>
</dbReference>
<proteinExistence type="inferred from homology"/>
<evidence type="ECO:0000256" key="7">
    <source>
        <dbReference type="ARBA" id="ARBA00023237"/>
    </source>
</evidence>
<evidence type="ECO:0000313" key="9">
    <source>
        <dbReference type="EMBL" id="MCJ0741429.1"/>
    </source>
</evidence>
<comment type="caution">
    <text evidence="9">The sequence shown here is derived from an EMBL/GenBank/DDBJ whole genome shotgun (WGS) entry which is preliminary data.</text>
</comment>
<sequence>MKNKQIIFLVSLIFILMQQKLFAQNVLSLKDAIQITLQNNYDIKLVKNDLEISKNNATLGNSGMLPTATGNFGTGGSIQNTVQTQSTGTQRVTDGAKNSNLTYGIGLDWTIFDGFKMFASYDKFKALEKQGETNLKIQILNSIADVVAAYYNIVKQQQQVMVADSSLDISNMRLRIAQNKLKIGKGSKLDVLSATVDYNADTSNYLQQKNLLNNYKIALNSLLARETNTSFTVNSEIDLEATLNYNELTTQAEQLSPALQNALINKKIAELSLKQVYANRYPKISVNGGYDFNRSQSPTGFNTQFRSNGFSYGLTASLNLFNGFVQRQNERNAKVEINSSQLQIDKTKQDILTKLASAYQDYITFLDLIKLEKNNLDIAKQNLDITLEKYRLGSITPLELREAQKNELDANNRFLETKYQAKLAELSLKQISGTLNLN</sequence>
<keyword evidence="4" id="KW-1134">Transmembrane beta strand</keyword>
<evidence type="ECO:0000256" key="3">
    <source>
        <dbReference type="ARBA" id="ARBA00022448"/>
    </source>
</evidence>
<organism evidence="9 10">
    <name type="scientific">Pedobacter montanisoli</name>
    <dbReference type="NCBI Taxonomy" id="2923277"/>
    <lineage>
        <taxon>Bacteria</taxon>
        <taxon>Pseudomonadati</taxon>
        <taxon>Bacteroidota</taxon>
        <taxon>Sphingobacteriia</taxon>
        <taxon>Sphingobacteriales</taxon>
        <taxon>Sphingobacteriaceae</taxon>
        <taxon>Pedobacter</taxon>
    </lineage>
</organism>
<gene>
    <name evidence="9" type="ORF">MMF97_01820</name>
</gene>
<keyword evidence="8" id="KW-0175">Coiled coil</keyword>
<dbReference type="Gene3D" id="1.20.1600.10">
    <property type="entry name" value="Outer membrane efflux proteins (OEP)"/>
    <property type="match status" value="1"/>
</dbReference>
<name>A0ABS9ZU28_9SPHI</name>
<dbReference type="InterPro" id="IPR003423">
    <property type="entry name" value="OMP_efflux"/>
</dbReference>
<keyword evidence="7" id="KW-0998">Cell outer membrane</keyword>
<keyword evidence="5" id="KW-0812">Transmembrane</keyword>
<dbReference type="Pfam" id="PF02321">
    <property type="entry name" value="OEP"/>
    <property type="match status" value="2"/>
</dbReference>
<dbReference type="PANTHER" id="PTHR30026">
    <property type="entry name" value="OUTER MEMBRANE PROTEIN TOLC"/>
    <property type="match status" value="1"/>
</dbReference>
<evidence type="ECO:0000256" key="6">
    <source>
        <dbReference type="ARBA" id="ARBA00023136"/>
    </source>
</evidence>
<comment type="similarity">
    <text evidence="2">Belongs to the outer membrane factor (OMF) (TC 1.B.17) family.</text>
</comment>
<evidence type="ECO:0000256" key="8">
    <source>
        <dbReference type="SAM" id="Coils"/>
    </source>
</evidence>
<evidence type="ECO:0000313" key="10">
    <source>
        <dbReference type="Proteomes" id="UP001165460"/>
    </source>
</evidence>
<dbReference type="EMBL" id="JALGBH010000001">
    <property type="protein sequence ID" value="MCJ0741429.1"/>
    <property type="molecule type" value="Genomic_DNA"/>
</dbReference>
<dbReference type="RefSeq" id="WP_243358144.1">
    <property type="nucleotide sequence ID" value="NZ_JALGBH010000001.1"/>
</dbReference>
<evidence type="ECO:0000256" key="4">
    <source>
        <dbReference type="ARBA" id="ARBA00022452"/>
    </source>
</evidence>
<keyword evidence="10" id="KW-1185">Reference proteome</keyword>
<keyword evidence="3" id="KW-0813">Transport</keyword>
<keyword evidence="6" id="KW-0472">Membrane</keyword>
<reference evidence="9" key="1">
    <citation type="submission" date="2022-03" db="EMBL/GenBank/DDBJ databases">
        <authorList>
            <person name="Woo C.Y."/>
        </authorList>
    </citation>
    <scope>NUCLEOTIDE SEQUENCE</scope>
    <source>
        <strain evidence="9">CYS-01</strain>
    </source>
</reference>
<evidence type="ECO:0000256" key="1">
    <source>
        <dbReference type="ARBA" id="ARBA00004442"/>
    </source>
</evidence>
<dbReference type="InterPro" id="IPR051906">
    <property type="entry name" value="TolC-like"/>
</dbReference>
<accession>A0ABS9ZU28</accession>